<dbReference type="Gene3D" id="3.40.50.850">
    <property type="entry name" value="Isochorismatase-like"/>
    <property type="match status" value="1"/>
</dbReference>
<dbReference type="InterPro" id="IPR050272">
    <property type="entry name" value="Isochorismatase-like_hydrls"/>
</dbReference>
<dbReference type="EMBL" id="MFJJ01000026">
    <property type="protein sequence ID" value="OGG14158.1"/>
    <property type="molecule type" value="Genomic_DNA"/>
</dbReference>
<evidence type="ECO:0000256" key="1">
    <source>
        <dbReference type="ARBA" id="ARBA00022801"/>
    </source>
</evidence>
<organism evidence="3 4">
    <name type="scientific">Candidatus Gottesmanbacteria bacterium RIFCSPHIGHO2_01_FULL_46_14</name>
    <dbReference type="NCBI Taxonomy" id="1798380"/>
    <lineage>
        <taxon>Bacteria</taxon>
        <taxon>Candidatus Gottesmaniibacteriota</taxon>
    </lineage>
</organism>
<dbReference type="Pfam" id="PF00857">
    <property type="entry name" value="Isochorismatase"/>
    <property type="match status" value="1"/>
</dbReference>
<dbReference type="GO" id="GO:0016787">
    <property type="term" value="F:hydrolase activity"/>
    <property type="evidence" value="ECO:0007669"/>
    <property type="project" value="UniProtKB-KW"/>
</dbReference>
<protein>
    <recommendedName>
        <fullName evidence="2">Isochorismatase-like domain-containing protein</fullName>
    </recommendedName>
</protein>
<dbReference type="AlphaFoldDB" id="A0A1F5ZNZ2"/>
<dbReference type="InterPro" id="IPR036380">
    <property type="entry name" value="Isochorismatase-like_sf"/>
</dbReference>
<accession>A0A1F5ZNZ2</accession>
<dbReference type="Proteomes" id="UP000177416">
    <property type="component" value="Unassembled WGS sequence"/>
</dbReference>
<name>A0A1F5ZNZ2_9BACT</name>
<dbReference type="SUPFAM" id="SSF52499">
    <property type="entry name" value="Isochorismatase-like hydrolases"/>
    <property type="match status" value="1"/>
</dbReference>
<keyword evidence="1" id="KW-0378">Hydrolase</keyword>
<evidence type="ECO:0000259" key="2">
    <source>
        <dbReference type="Pfam" id="PF00857"/>
    </source>
</evidence>
<dbReference type="PANTHER" id="PTHR43540">
    <property type="entry name" value="PEROXYUREIDOACRYLATE/UREIDOACRYLATE AMIDOHYDROLASE-RELATED"/>
    <property type="match status" value="1"/>
</dbReference>
<evidence type="ECO:0000313" key="3">
    <source>
        <dbReference type="EMBL" id="OGG14158.1"/>
    </source>
</evidence>
<comment type="caution">
    <text evidence="3">The sequence shown here is derived from an EMBL/GenBank/DDBJ whole genome shotgun (WGS) entry which is preliminary data.</text>
</comment>
<dbReference type="InterPro" id="IPR000868">
    <property type="entry name" value="Isochorismatase-like_dom"/>
</dbReference>
<reference evidence="3 4" key="1">
    <citation type="journal article" date="2016" name="Nat. Commun.">
        <title>Thousands of microbial genomes shed light on interconnected biogeochemical processes in an aquifer system.</title>
        <authorList>
            <person name="Anantharaman K."/>
            <person name="Brown C.T."/>
            <person name="Hug L.A."/>
            <person name="Sharon I."/>
            <person name="Castelle C.J."/>
            <person name="Probst A.J."/>
            <person name="Thomas B.C."/>
            <person name="Singh A."/>
            <person name="Wilkins M.J."/>
            <person name="Karaoz U."/>
            <person name="Brodie E.L."/>
            <person name="Williams K.H."/>
            <person name="Hubbard S.S."/>
            <person name="Banfield J.F."/>
        </authorList>
    </citation>
    <scope>NUCLEOTIDE SEQUENCE [LARGE SCALE GENOMIC DNA]</scope>
</reference>
<sequence length="202" mass="22867">MKLKLQPNNTALIIIDMQVDFCSPDGIAGKNGRGIEPIQAMLPKLQSFYMEMKRLNVLTIFTKYVASKTQIPKSLRTLYDEEKLTPICVEGTTGADIFHLKPQKEDIVLTKLSFDAFAGTQLNQILKEKAIVNLLITGTRSDICIDVTAKRGFAEEFNVIVVKDLIATYKEKVQLETDFLQVFDKYYGFVMTSNEVLMRLSK</sequence>
<proteinExistence type="predicted"/>
<gene>
    <name evidence="3" type="ORF">A2875_02570</name>
</gene>
<evidence type="ECO:0000313" key="4">
    <source>
        <dbReference type="Proteomes" id="UP000177416"/>
    </source>
</evidence>
<feature type="domain" description="Isochorismatase-like" evidence="2">
    <location>
        <begin position="10"/>
        <end position="194"/>
    </location>
</feature>
<dbReference type="CDD" id="cd00431">
    <property type="entry name" value="cysteine_hydrolases"/>
    <property type="match status" value="1"/>
</dbReference>
<dbReference type="PANTHER" id="PTHR43540:SF6">
    <property type="entry name" value="ISOCHORISMATASE-LIKE DOMAIN-CONTAINING PROTEIN"/>
    <property type="match status" value="1"/>
</dbReference>